<dbReference type="GO" id="GO:0003714">
    <property type="term" value="F:transcription corepressor activity"/>
    <property type="evidence" value="ECO:0007669"/>
    <property type="project" value="TreeGrafter"/>
</dbReference>
<comment type="subcellular location">
    <subcellularLocation>
        <location evidence="1">Nucleus</location>
    </subcellularLocation>
</comment>
<evidence type="ECO:0000313" key="11">
    <source>
        <dbReference type="EMBL" id="KDR83951.1"/>
    </source>
</evidence>
<dbReference type="InterPro" id="IPR032563">
    <property type="entry name" value="DAMP1_SANT-like"/>
</dbReference>
<dbReference type="Proteomes" id="UP000027222">
    <property type="component" value="Unassembled WGS sequence"/>
</dbReference>
<evidence type="ECO:0000256" key="7">
    <source>
        <dbReference type="ARBA" id="ARBA00023242"/>
    </source>
</evidence>
<dbReference type="GO" id="GO:0000812">
    <property type="term" value="C:Swr1 complex"/>
    <property type="evidence" value="ECO:0007669"/>
    <property type="project" value="TreeGrafter"/>
</dbReference>
<accession>A0A067TLF6</accession>
<dbReference type="PROSITE" id="PS50090">
    <property type="entry name" value="MYB_LIKE"/>
    <property type="match status" value="1"/>
</dbReference>
<sequence>MAASAADIRSALSITDASAPAGPSQPKKAAPPYIRKPEGISRELYSLIGPSAPSLAAQLAKPRLKQKPNFGGGGAKTKWELRPFKNGARTDSLDLRHWEKVAADPPAEYRFNKYNIQPTQYTYTQDEYTRFLEDKEWTKEETDYLFKLVQEFDSRWYIVHDRYEFPDGPTRTLEDLKDRYLSVCRKLVRNLPWKGDEASRTQLLSTLGFDKDREMMRKKYILSLESRTADQIAEEEALYVEVKRLEHNERKFKRDRENLLRTLAGIDSGLPDITEDDAIPLGLHGESSGSTKTKKKKGGQITDLDSPATPSIASIPAIKRPHTVKNAASDAQNCIIRTEVPSSGIATKAAHQPAYLRLYKLPAPKAAIAPKITQALAELGISHNRLVMPTRDNALQLEALLEATTALVETKRVVDKVDYDIQVLKSRLGLREQSQSAEGGEAKMDGGDSMEIDESQTGADGENEGEDGRAQSVLSTRSARSRKHVSCCDILSTRSKVANKSSIFSHDARCPSHL</sequence>
<protein>
    <recommendedName>
        <fullName evidence="3">SWR1-complex protein 4</fullName>
    </recommendedName>
</protein>
<dbReference type="GO" id="GO:0006281">
    <property type="term" value="P:DNA repair"/>
    <property type="evidence" value="ECO:0007669"/>
    <property type="project" value="InterPro"/>
</dbReference>
<dbReference type="STRING" id="685588.A0A067TLF6"/>
<dbReference type="AlphaFoldDB" id="A0A067TLF6"/>
<keyword evidence="5" id="KW-0805">Transcription regulation</keyword>
<evidence type="ECO:0000256" key="1">
    <source>
        <dbReference type="ARBA" id="ARBA00004123"/>
    </source>
</evidence>
<evidence type="ECO:0000256" key="2">
    <source>
        <dbReference type="ARBA" id="ARBA00006918"/>
    </source>
</evidence>
<feature type="region of interest" description="Disordered" evidence="9">
    <location>
        <begin position="1"/>
        <end position="35"/>
    </location>
</feature>
<keyword evidence="12" id="KW-1185">Reference proteome</keyword>
<feature type="region of interest" description="Disordered" evidence="9">
    <location>
        <begin position="432"/>
        <end position="479"/>
    </location>
</feature>
<dbReference type="PANTHER" id="PTHR12855:SF10">
    <property type="entry name" value="DNA METHYLTRANSFERASE 1-ASSOCIATED PROTEIN 1"/>
    <property type="match status" value="1"/>
</dbReference>
<keyword evidence="4" id="KW-0156">Chromatin regulator</keyword>
<dbReference type="SMART" id="SM00717">
    <property type="entry name" value="SANT"/>
    <property type="match status" value="1"/>
</dbReference>
<keyword evidence="6" id="KW-0804">Transcription</keyword>
<dbReference type="GO" id="GO:0000122">
    <property type="term" value="P:negative regulation of transcription by RNA polymerase II"/>
    <property type="evidence" value="ECO:0007669"/>
    <property type="project" value="TreeGrafter"/>
</dbReference>
<dbReference type="InterPro" id="IPR001005">
    <property type="entry name" value="SANT/Myb"/>
</dbReference>
<dbReference type="EMBL" id="KL142368">
    <property type="protein sequence ID" value="KDR83951.1"/>
    <property type="molecule type" value="Genomic_DNA"/>
</dbReference>
<evidence type="ECO:0000256" key="4">
    <source>
        <dbReference type="ARBA" id="ARBA00022853"/>
    </source>
</evidence>
<dbReference type="InterPro" id="IPR027109">
    <property type="entry name" value="Swc4/Dmap1"/>
</dbReference>
<dbReference type="Gene3D" id="1.10.10.60">
    <property type="entry name" value="Homeodomain-like"/>
    <property type="match status" value="1"/>
</dbReference>
<evidence type="ECO:0000256" key="3">
    <source>
        <dbReference type="ARBA" id="ARBA00019132"/>
    </source>
</evidence>
<dbReference type="PANTHER" id="PTHR12855">
    <property type="entry name" value="DNA METHYLTRANSFERASE 1-ASSOCIATED PROTEIN 1 FAMILY MEMBER"/>
    <property type="match status" value="1"/>
</dbReference>
<evidence type="ECO:0000256" key="8">
    <source>
        <dbReference type="ARBA" id="ARBA00025264"/>
    </source>
</evidence>
<gene>
    <name evidence="11" type="ORF">GALMADRAFT_1339702</name>
</gene>
<proteinExistence type="inferred from homology"/>
<evidence type="ECO:0000256" key="9">
    <source>
        <dbReference type="SAM" id="MobiDB-lite"/>
    </source>
</evidence>
<feature type="domain" description="Myb-like" evidence="10">
    <location>
        <begin position="137"/>
        <end position="184"/>
    </location>
</feature>
<dbReference type="GO" id="GO:0006338">
    <property type="term" value="P:chromatin remodeling"/>
    <property type="evidence" value="ECO:0007669"/>
    <property type="project" value="InterPro"/>
</dbReference>
<dbReference type="OrthoDB" id="19740at2759"/>
<evidence type="ECO:0000313" key="12">
    <source>
        <dbReference type="Proteomes" id="UP000027222"/>
    </source>
</evidence>
<dbReference type="Pfam" id="PF16282">
    <property type="entry name" value="SANT_DAMP1_like"/>
    <property type="match status" value="1"/>
</dbReference>
<dbReference type="InterPro" id="IPR009057">
    <property type="entry name" value="Homeodomain-like_sf"/>
</dbReference>
<reference evidence="12" key="1">
    <citation type="journal article" date="2014" name="Proc. Natl. Acad. Sci. U.S.A.">
        <title>Extensive sampling of basidiomycete genomes demonstrates inadequacy of the white-rot/brown-rot paradigm for wood decay fungi.</title>
        <authorList>
            <person name="Riley R."/>
            <person name="Salamov A.A."/>
            <person name="Brown D.W."/>
            <person name="Nagy L.G."/>
            <person name="Floudas D."/>
            <person name="Held B.W."/>
            <person name="Levasseur A."/>
            <person name="Lombard V."/>
            <person name="Morin E."/>
            <person name="Otillar R."/>
            <person name="Lindquist E.A."/>
            <person name="Sun H."/>
            <person name="LaButti K.M."/>
            <person name="Schmutz J."/>
            <person name="Jabbour D."/>
            <person name="Luo H."/>
            <person name="Baker S.E."/>
            <person name="Pisabarro A.G."/>
            <person name="Walton J.D."/>
            <person name="Blanchette R.A."/>
            <person name="Henrissat B."/>
            <person name="Martin F."/>
            <person name="Cullen D."/>
            <person name="Hibbett D.S."/>
            <person name="Grigoriev I.V."/>
        </authorList>
    </citation>
    <scope>NUCLEOTIDE SEQUENCE [LARGE SCALE GENOMIC DNA]</scope>
    <source>
        <strain evidence="12">CBS 339.88</strain>
    </source>
</reference>
<comment type="function">
    <text evidence="8">Component of the SWR1 complex which mediates the ATP-dependent exchange of histone H2A for the H2A variant HZT1 leading to transcriptional regulation of selected genes by chromatin remodeling. Component of the NuA4 histone acetyltransferase complex which is involved in transcriptional activation of selected genes principally by acetylation of nucleosomal histone H4 and H2A. The NuA4 complex is also involved in DNA repair.</text>
</comment>
<organism evidence="11 12">
    <name type="scientific">Galerina marginata (strain CBS 339.88)</name>
    <dbReference type="NCBI Taxonomy" id="685588"/>
    <lineage>
        <taxon>Eukaryota</taxon>
        <taxon>Fungi</taxon>
        <taxon>Dikarya</taxon>
        <taxon>Basidiomycota</taxon>
        <taxon>Agaricomycotina</taxon>
        <taxon>Agaricomycetes</taxon>
        <taxon>Agaricomycetidae</taxon>
        <taxon>Agaricales</taxon>
        <taxon>Agaricineae</taxon>
        <taxon>Strophariaceae</taxon>
        <taxon>Galerina</taxon>
    </lineage>
</organism>
<dbReference type="HOGENOM" id="CLU_018539_4_1_1"/>
<evidence type="ECO:0000256" key="5">
    <source>
        <dbReference type="ARBA" id="ARBA00023015"/>
    </source>
</evidence>
<name>A0A067TLF6_GALM3</name>
<feature type="region of interest" description="Disordered" evidence="9">
    <location>
        <begin position="281"/>
        <end position="314"/>
    </location>
</feature>
<dbReference type="GO" id="GO:0035267">
    <property type="term" value="C:NuA4 histone acetyltransferase complex"/>
    <property type="evidence" value="ECO:0007669"/>
    <property type="project" value="InterPro"/>
</dbReference>
<keyword evidence="7" id="KW-0539">Nucleus</keyword>
<evidence type="ECO:0000259" key="10">
    <source>
        <dbReference type="PROSITE" id="PS50090"/>
    </source>
</evidence>
<evidence type="ECO:0000256" key="6">
    <source>
        <dbReference type="ARBA" id="ARBA00023163"/>
    </source>
</evidence>
<comment type="similarity">
    <text evidence="2">Belongs to the SWC4 family.</text>
</comment>
<dbReference type="SUPFAM" id="SSF46689">
    <property type="entry name" value="Homeodomain-like"/>
    <property type="match status" value="1"/>
</dbReference>